<dbReference type="Pfam" id="PF00856">
    <property type="entry name" value="SET"/>
    <property type="match status" value="1"/>
</dbReference>
<reference evidence="2 3" key="2">
    <citation type="submission" date="2018-11" db="EMBL/GenBank/DDBJ databases">
        <authorList>
            <consortium name="Pathogen Informatics"/>
        </authorList>
    </citation>
    <scope>NUCLEOTIDE SEQUENCE [LARGE SCALE GENOMIC DNA]</scope>
    <source>
        <strain evidence="2 3">Egypt</strain>
    </source>
</reference>
<evidence type="ECO:0000313" key="3">
    <source>
        <dbReference type="Proteomes" id="UP000272942"/>
    </source>
</evidence>
<gene>
    <name evidence="2" type="ORF">ECPE_LOCUS7727</name>
</gene>
<evidence type="ECO:0000313" key="4">
    <source>
        <dbReference type="WBParaSite" id="ECPE_0000774601-mRNA-1"/>
    </source>
</evidence>
<dbReference type="GO" id="GO:0016279">
    <property type="term" value="F:protein-lysine N-methyltransferase activity"/>
    <property type="evidence" value="ECO:0007669"/>
    <property type="project" value="TreeGrafter"/>
</dbReference>
<dbReference type="PANTHER" id="PTHR13271">
    <property type="entry name" value="UNCHARACTERIZED PUTATIVE METHYLTRANSFERASE"/>
    <property type="match status" value="1"/>
</dbReference>
<dbReference type="WBParaSite" id="ECPE_0000774601-mRNA-1">
    <property type="protein sequence ID" value="ECPE_0000774601-mRNA-1"/>
    <property type="gene ID" value="ECPE_0000774601"/>
</dbReference>
<evidence type="ECO:0000259" key="1">
    <source>
        <dbReference type="PROSITE" id="PS50280"/>
    </source>
</evidence>
<dbReference type="InterPro" id="IPR001214">
    <property type="entry name" value="SET_dom"/>
</dbReference>
<sequence>MHKNTQVEDFIRWIDGAQPKTGFSLLRIATNVGKGGRGLEFPPAKFVWAWCSINSRCVYCPLTSFDQERPERFTKHLEINTDTPCSDRWLEMTSHGTSDVALIPFFDFLNHNPGVTCRLVVNTPERMVQLFVDQPISAGEQVFINYGSHDNLTLLLEYGFSLSMDENPNDAVYPSSADLECVLSISDDNRLDRIVSFLDLTGMVTHGALRIWSTVCFTRTGPSLHLLLLLHLNTVIENANCLDDVLSQMDRNKLYEMDEDMLSQCLRPFLLRLLTRLQQQQDVDYQRVLNKRQHLPCHSLSASDCLQALEQFLVSRKELLQRIELVMSQVSSCLE</sequence>
<accession>A0A183AL92</accession>
<evidence type="ECO:0000313" key="2">
    <source>
        <dbReference type="EMBL" id="VDP81848.1"/>
    </source>
</evidence>
<reference evidence="4" key="1">
    <citation type="submission" date="2016-06" db="UniProtKB">
        <authorList>
            <consortium name="WormBaseParasite"/>
        </authorList>
    </citation>
    <scope>IDENTIFICATION</scope>
</reference>
<dbReference type="Proteomes" id="UP000272942">
    <property type="component" value="Unassembled WGS sequence"/>
</dbReference>
<dbReference type="Gene3D" id="3.90.1410.10">
    <property type="entry name" value="set domain protein methyltransferase, domain 1"/>
    <property type="match status" value="1"/>
</dbReference>
<keyword evidence="3" id="KW-1185">Reference proteome</keyword>
<name>A0A183AL92_9TREM</name>
<dbReference type="AlphaFoldDB" id="A0A183AL92"/>
<proteinExistence type="predicted"/>
<protein>
    <submittedName>
        <fullName evidence="4">SET domain-containing protein</fullName>
    </submittedName>
</protein>
<dbReference type="OrthoDB" id="341421at2759"/>
<dbReference type="SUPFAM" id="SSF82199">
    <property type="entry name" value="SET domain"/>
    <property type="match status" value="1"/>
</dbReference>
<feature type="domain" description="SET" evidence="1">
    <location>
        <begin position="21"/>
        <end position="147"/>
    </location>
</feature>
<dbReference type="InterPro" id="IPR046341">
    <property type="entry name" value="SET_dom_sf"/>
</dbReference>
<dbReference type="EMBL" id="UZAN01044986">
    <property type="protein sequence ID" value="VDP81848.1"/>
    <property type="molecule type" value="Genomic_DNA"/>
</dbReference>
<dbReference type="PROSITE" id="PS50280">
    <property type="entry name" value="SET"/>
    <property type="match status" value="1"/>
</dbReference>
<dbReference type="InterPro" id="IPR050600">
    <property type="entry name" value="SETD3_SETD6_MTase"/>
</dbReference>
<organism evidence="4">
    <name type="scientific">Echinostoma caproni</name>
    <dbReference type="NCBI Taxonomy" id="27848"/>
    <lineage>
        <taxon>Eukaryota</taxon>
        <taxon>Metazoa</taxon>
        <taxon>Spiralia</taxon>
        <taxon>Lophotrochozoa</taxon>
        <taxon>Platyhelminthes</taxon>
        <taxon>Trematoda</taxon>
        <taxon>Digenea</taxon>
        <taxon>Plagiorchiida</taxon>
        <taxon>Echinostomata</taxon>
        <taxon>Echinostomatoidea</taxon>
        <taxon>Echinostomatidae</taxon>
        <taxon>Echinostoma</taxon>
    </lineage>
</organism>